<name>A0A6J5KJN5_9CAUD</name>
<keyword evidence="1" id="KW-0378">Hydrolase</keyword>
<proteinExistence type="predicted"/>
<sequence>MTKNQQAFLDLIAHSEIGAALLAVSDNGYNVIVGSTPTKPDLFTSYADHPRKLVHLGEFLQSTAAGRYQILSRYFSIYKQTLGLPDFSPASQDRIALQMIKERKALDDIESGNIELAIKKCSNIWASFPGSLYQQHTNKIDDLIASYVQAGGTVG</sequence>
<dbReference type="InterPro" id="IPR023346">
    <property type="entry name" value="Lysozyme-like_dom_sf"/>
</dbReference>
<dbReference type="SUPFAM" id="SSF53955">
    <property type="entry name" value="Lysozyme-like"/>
    <property type="match status" value="1"/>
</dbReference>
<organism evidence="1">
    <name type="scientific">uncultured Caudovirales phage</name>
    <dbReference type="NCBI Taxonomy" id="2100421"/>
    <lineage>
        <taxon>Viruses</taxon>
        <taxon>Duplodnaviria</taxon>
        <taxon>Heunggongvirae</taxon>
        <taxon>Uroviricota</taxon>
        <taxon>Caudoviricetes</taxon>
        <taxon>Peduoviridae</taxon>
        <taxon>Maltschvirus</taxon>
        <taxon>Maltschvirus maltsch</taxon>
    </lineage>
</organism>
<dbReference type="Gene3D" id="1.10.530.10">
    <property type="match status" value="1"/>
</dbReference>
<dbReference type="CDD" id="cd00736">
    <property type="entry name" value="lambda_lys-like"/>
    <property type="match status" value="1"/>
</dbReference>
<dbReference type="GO" id="GO:0016787">
    <property type="term" value="F:hydrolase activity"/>
    <property type="evidence" value="ECO:0007669"/>
    <property type="project" value="UniProtKB-KW"/>
</dbReference>
<dbReference type="EMBL" id="LR796151">
    <property type="protein sequence ID" value="CAB4121563.1"/>
    <property type="molecule type" value="Genomic_DNA"/>
</dbReference>
<accession>A0A6J5KJN5</accession>
<evidence type="ECO:0000313" key="1">
    <source>
        <dbReference type="EMBL" id="CAB4121563.1"/>
    </source>
</evidence>
<protein>
    <submittedName>
        <fullName evidence="1">Glycoside hydrolase, family 24</fullName>
    </submittedName>
</protein>
<reference evidence="1" key="1">
    <citation type="submission" date="2020-04" db="EMBL/GenBank/DDBJ databases">
        <authorList>
            <person name="Chiriac C."/>
            <person name="Salcher M."/>
            <person name="Ghai R."/>
            <person name="Kavagutti S V."/>
        </authorList>
    </citation>
    <scope>NUCLEOTIDE SEQUENCE</scope>
</reference>
<gene>
    <name evidence="1" type="ORF">UFOVP14_33</name>
</gene>